<dbReference type="AlphaFoldDB" id="A0A438JQA5"/>
<name>A0A438JQA5_VITVI</name>
<accession>A0A438JQA5</accession>
<organism evidence="1 2">
    <name type="scientific">Vitis vinifera</name>
    <name type="common">Grape</name>
    <dbReference type="NCBI Taxonomy" id="29760"/>
    <lineage>
        <taxon>Eukaryota</taxon>
        <taxon>Viridiplantae</taxon>
        <taxon>Streptophyta</taxon>
        <taxon>Embryophyta</taxon>
        <taxon>Tracheophyta</taxon>
        <taxon>Spermatophyta</taxon>
        <taxon>Magnoliopsida</taxon>
        <taxon>eudicotyledons</taxon>
        <taxon>Gunneridae</taxon>
        <taxon>Pentapetalae</taxon>
        <taxon>rosids</taxon>
        <taxon>Vitales</taxon>
        <taxon>Vitaceae</taxon>
        <taxon>Viteae</taxon>
        <taxon>Vitis</taxon>
    </lineage>
</organism>
<dbReference type="Proteomes" id="UP000288805">
    <property type="component" value="Unassembled WGS sequence"/>
</dbReference>
<dbReference type="OrthoDB" id="587249at2759"/>
<dbReference type="PANTHER" id="PTHR47480">
    <property type="entry name" value="EG45-LIKE DOMAIN CONTAINING PROTEIN"/>
    <property type="match status" value="1"/>
</dbReference>
<dbReference type="InterPro" id="IPR036908">
    <property type="entry name" value="RlpA-like_sf"/>
</dbReference>
<evidence type="ECO:0000313" key="2">
    <source>
        <dbReference type="Proteomes" id="UP000288805"/>
    </source>
</evidence>
<comment type="caution">
    <text evidence="1">The sequence shown here is derived from an EMBL/GenBank/DDBJ whole genome shotgun (WGS) entry which is preliminary data.</text>
</comment>
<evidence type="ECO:0000313" key="1">
    <source>
        <dbReference type="EMBL" id="RVX11105.1"/>
    </source>
</evidence>
<reference evidence="1 2" key="1">
    <citation type="journal article" date="2018" name="PLoS Genet.">
        <title>Population sequencing reveals clonal diversity and ancestral inbreeding in the grapevine cultivar Chardonnay.</title>
        <authorList>
            <person name="Roach M.J."/>
            <person name="Johnson D.L."/>
            <person name="Bohlmann J."/>
            <person name="van Vuuren H.J."/>
            <person name="Jones S.J."/>
            <person name="Pretorius I.S."/>
            <person name="Schmidt S.A."/>
            <person name="Borneman A.R."/>
        </authorList>
    </citation>
    <scope>NUCLEOTIDE SEQUENCE [LARGE SCALE GENOMIC DNA]</scope>
    <source>
        <strain evidence="2">cv. Chardonnay</strain>
        <tissue evidence="1">Leaf</tissue>
    </source>
</reference>
<proteinExistence type="predicted"/>
<protein>
    <recommendedName>
        <fullName evidence="3">Expansin-like EG45 domain-containing protein</fullName>
    </recommendedName>
</protein>
<dbReference type="Gene3D" id="2.40.40.10">
    <property type="entry name" value="RlpA-like domain"/>
    <property type="match status" value="1"/>
</dbReference>
<dbReference type="SUPFAM" id="SSF50685">
    <property type="entry name" value="Barwin-like endoglucanases"/>
    <property type="match status" value="1"/>
</dbReference>
<dbReference type="PANTHER" id="PTHR47480:SF1">
    <property type="entry name" value="EG45-LIKE DOMAIN CONTAINING PROTEIN 1"/>
    <property type="match status" value="1"/>
</dbReference>
<gene>
    <name evidence="1" type="ORF">CK203_013325</name>
</gene>
<dbReference type="EMBL" id="QGNW01000032">
    <property type="protein sequence ID" value="RVX11105.1"/>
    <property type="molecule type" value="Genomic_DNA"/>
</dbReference>
<evidence type="ECO:0008006" key="3">
    <source>
        <dbReference type="Google" id="ProtNLM"/>
    </source>
</evidence>
<sequence length="224" mass="25486">MSLVWAFNLNHPGPTKPTMRIIETLRCCLFLLDFLFISVFFINSCQGDVGTAAQYNPPYLPTICYGNDASEFPSSNLFAAAGDGIWDNGASCGRQYLVRCISARSLALVFLTRLFRSRLWIMLLRHLQRRQLMAPPSFYRRRRLGSLPIQPPRPSTLNFNRCDMGTYAGEAYNSISSLKPGKEKNGLDFYSPEPSSQGFKLRRVCDREPREEIGPTRTCRVKKK</sequence>
<dbReference type="CDD" id="cd22269">
    <property type="entry name" value="DPBB_EG45-like"/>
    <property type="match status" value="1"/>
</dbReference>